<accession>D3DXY3</accession>
<dbReference type="AlphaFoldDB" id="D3DXY3"/>
<name>D3DXY3_CUPMC</name>
<dbReference type="Proteomes" id="UP000002429">
    <property type="component" value="Chromosome"/>
</dbReference>
<gene>
    <name evidence="1" type="ordered locus">Rmet_6546</name>
</gene>
<evidence type="ECO:0000313" key="2">
    <source>
        <dbReference type="Proteomes" id="UP000002429"/>
    </source>
</evidence>
<reference evidence="2" key="1">
    <citation type="journal article" date="2010" name="PLoS ONE">
        <title>The complete genome sequence of Cupriavidus metallidurans strain CH34, a master survivalist in harsh and anthropogenic environments.</title>
        <authorList>
            <person name="Janssen P.J."/>
            <person name="Van Houdt R."/>
            <person name="Moors H."/>
            <person name="Monsieurs P."/>
            <person name="Morin N."/>
            <person name="Michaux A."/>
            <person name="Benotmane M.A."/>
            <person name="Leys N."/>
            <person name="Vallaeys T."/>
            <person name="Lapidus A."/>
            <person name="Monchy S."/>
            <person name="Medigue C."/>
            <person name="Taghavi S."/>
            <person name="McCorkle S."/>
            <person name="Dunn J."/>
            <person name="van der Lelie D."/>
            <person name="Mergeay M."/>
        </authorList>
    </citation>
    <scope>NUCLEOTIDE SEQUENCE [LARGE SCALE GENOMIC DNA]</scope>
    <source>
        <strain evidence="2">ATCC 43123 / DSM 2839 / NBRC 102507 / CH34</strain>
    </source>
</reference>
<proteinExistence type="predicted"/>
<evidence type="ECO:0000313" key="1">
    <source>
        <dbReference type="EMBL" id="ADC45153.1"/>
    </source>
</evidence>
<dbReference type="HOGENOM" id="CLU_3047197_0_0_4"/>
<sequence length="54" mass="6093">MTSSDFVVTLYSFGLEGNPTKLGSLCLHVIPYVYLLLFQETPDGTASWRYRTGF</sequence>
<keyword evidence="2" id="KW-1185">Reference proteome</keyword>
<dbReference type="EMBL" id="CP000352">
    <property type="protein sequence ID" value="ADC45153.1"/>
    <property type="molecule type" value="Genomic_DNA"/>
</dbReference>
<organism evidence="1 2">
    <name type="scientific">Cupriavidus metallidurans (strain ATCC 43123 / DSM 2839 / NBRC 102507 / CH34)</name>
    <name type="common">Ralstonia metallidurans</name>
    <dbReference type="NCBI Taxonomy" id="266264"/>
    <lineage>
        <taxon>Bacteria</taxon>
        <taxon>Pseudomonadati</taxon>
        <taxon>Pseudomonadota</taxon>
        <taxon>Betaproteobacteria</taxon>
        <taxon>Burkholderiales</taxon>
        <taxon>Burkholderiaceae</taxon>
        <taxon>Cupriavidus</taxon>
    </lineage>
</organism>
<protein>
    <submittedName>
        <fullName evidence="1">Uncharacterized protein</fullName>
    </submittedName>
</protein>
<dbReference type="KEGG" id="rme:Rmet_6546"/>
<dbReference type="STRING" id="266264.Rmet_6546"/>